<dbReference type="Proteomes" id="UP000250123">
    <property type="component" value="Chromosome SHEWBE"/>
</dbReference>
<name>A0A330LZN0_9GAMM</name>
<dbReference type="InterPro" id="IPR017850">
    <property type="entry name" value="Alkaline_phosphatase_core_sf"/>
</dbReference>
<evidence type="ECO:0000256" key="1">
    <source>
        <dbReference type="ARBA" id="ARBA00022553"/>
    </source>
</evidence>
<comment type="cofactor">
    <cofactor evidence="2">
        <name>Zn(2+)</name>
        <dbReference type="ChEBI" id="CHEBI:29105"/>
    </cofactor>
    <text evidence="2">Binds 2 Zn(2+) ions.</text>
</comment>
<protein>
    <submittedName>
        <fullName evidence="3">Uncharacterized protein</fullName>
    </submittedName>
</protein>
<evidence type="ECO:0000256" key="2">
    <source>
        <dbReference type="PIRSR" id="PIRSR601952-2"/>
    </source>
</evidence>
<dbReference type="Pfam" id="PF00245">
    <property type="entry name" value="Alk_phosphatase"/>
    <property type="match status" value="1"/>
</dbReference>
<evidence type="ECO:0000313" key="3">
    <source>
        <dbReference type="EMBL" id="SQH75756.1"/>
    </source>
</evidence>
<keyword evidence="2" id="KW-0862">Zinc</keyword>
<accession>A0A330LZN0</accession>
<proteinExistence type="predicted"/>
<dbReference type="PANTHER" id="PTHR11596:SF5">
    <property type="entry name" value="ALKALINE PHOSPHATASE"/>
    <property type="match status" value="1"/>
</dbReference>
<dbReference type="SUPFAM" id="SSF53649">
    <property type="entry name" value="Alkaline phosphatase-like"/>
    <property type="match status" value="1"/>
</dbReference>
<dbReference type="GO" id="GO:0046872">
    <property type="term" value="F:metal ion binding"/>
    <property type="evidence" value="ECO:0007669"/>
    <property type="project" value="UniProtKB-KW"/>
</dbReference>
<dbReference type="GO" id="GO:0004035">
    <property type="term" value="F:alkaline phosphatase activity"/>
    <property type="evidence" value="ECO:0007669"/>
    <property type="project" value="TreeGrafter"/>
</dbReference>
<dbReference type="InterPro" id="IPR001952">
    <property type="entry name" value="Alkaline_phosphatase"/>
</dbReference>
<dbReference type="Gene3D" id="3.40.720.10">
    <property type="entry name" value="Alkaline Phosphatase, subunit A"/>
    <property type="match status" value="1"/>
</dbReference>
<feature type="binding site" evidence="2">
    <location>
        <position position="8"/>
    </location>
    <ligand>
        <name>Zn(2+)</name>
        <dbReference type="ChEBI" id="CHEBI:29105"/>
        <label>2</label>
    </ligand>
</feature>
<reference evidence="4" key="1">
    <citation type="submission" date="2018-06" db="EMBL/GenBank/DDBJ databases">
        <authorList>
            <person name="Cea G.-C."/>
            <person name="William W."/>
        </authorList>
    </citation>
    <scope>NUCLEOTIDE SEQUENCE [LARGE SCALE GENOMIC DNA]</scope>
    <source>
        <strain evidence="4">DB21MT-2</strain>
    </source>
</reference>
<dbReference type="EMBL" id="LS483452">
    <property type="protein sequence ID" value="SQH75756.1"/>
    <property type="molecule type" value="Genomic_DNA"/>
</dbReference>
<dbReference type="PANTHER" id="PTHR11596">
    <property type="entry name" value="ALKALINE PHOSPHATASE"/>
    <property type="match status" value="1"/>
</dbReference>
<sequence>MPLRSETHAGEDVAIFASGPGAHLVQGTVEQKHICHVINHAASLVEKAETAL</sequence>
<gene>
    <name evidence="3" type="ORF">SHEWBE_1790</name>
</gene>
<dbReference type="AlphaFoldDB" id="A0A330LZN0"/>
<organism evidence="3 4">
    <name type="scientific">Shewanella benthica</name>
    <dbReference type="NCBI Taxonomy" id="43661"/>
    <lineage>
        <taxon>Bacteria</taxon>
        <taxon>Pseudomonadati</taxon>
        <taxon>Pseudomonadota</taxon>
        <taxon>Gammaproteobacteria</taxon>
        <taxon>Alteromonadales</taxon>
        <taxon>Shewanellaceae</taxon>
        <taxon>Shewanella</taxon>
    </lineage>
</organism>
<keyword evidence="2" id="KW-0479">Metal-binding</keyword>
<evidence type="ECO:0000313" key="4">
    <source>
        <dbReference type="Proteomes" id="UP000250123"/>
    </source>
</evidence>
<keyword evidence="1" id="KW-0597">Phosphoprotein</keyword>
<dbReference type="KEGG" id="sbk:SHEWBE_1790"/>